<comment type="caution">
    <text evidence="2">The sequence shown here is derived from an EMBL/GenBank/DDBJ whole genome shotgun (WGS) entry which is preliminary data.</text>
</comment>
<feature type="region of interest" description="Disordered" evidence="1">
    <location>
        <begin position="17"/>
        <end position="37"/>
    </location>
</feature>
<accession>A0A397JKL4</accession>
<evidence type="ECO:0000256" key="1">
    <source>
        <dbReference type="SAM" id="MobiDB-lite"/>
    </source>
</evidence>
<keyword evidence="3" id="KW-1185">Reference proteome</keyword>
<dbReference type="EMBL" id="PQFF01000024">
    <property type="protein sequence ID" value="RHZ88157.1"/>
    <property type="molecule type" value="Genomic_DNA"/>
</dbReference>
<dbReference type="Proteomes" id="UP000266861">
    <property type="component" value="Unassembled WGS sequence"/>
</dbReference>
<reference evidence="2 3" key="1">
    <citation type="submission" date="2018-08" db="EMBL/GenBank/DDBJ databases">
        <title>Genome and evolution of the arbuscular mycorrhizal fungus Diversispora epigaea (formerly Glomus versiforme) and its bacterial endosymbionts.</title>
        <authorList>
            <person name="Sun X."/>
            <person name="Fei Z."/>
            <person name="Harrison M."/>
        </authorList>
    </citation>
    <scope>NUCLEOTIDE SEQUENCE [LARGE SCALE GENOMIC DNA]</scope>
    <source>
        <strain evidence="2 3">IT104</strain>
    </source>
</reference>
<evidence type="ECO:0000313" key="3">
    <source>
        <dbReference type="Proteomes" id="UP000266861"/>
    </source>
</evidence>
<evidence type="ECO:0000313" key="2">
    <source>
        <dbReference type="EMBL" id="RHZ88157.1"/>
    </source>
</evidence>
<dbReference type="OrthoDB" id="2402804at2759"/>
<name>A0A397JKL4_9GLOM</name>
<proteinExistence type="predicted"/>
<sequence>MSQDFFEIRLKEKFSVATEKKMSSQKRKNTTESETTKKLRVTIDTKAECSSNEINSNTLLNLDPNLIQLQAQPPFSLMIQMLLPQSQTPVTIRTTHKR</sequence>
<dbReference type="AlphaFoldDB" id="A0A397JKL4"/>
<organism evidence="2 3">
    <name type="scientific">Diversispora epigaea</name>
    <dbReference type="NCBI Taxonomy" id="1348612"/>
    <lineage>
        <taxon>Eukaryota</taxon>
        <taxon>Fungi</taxon>
        <taxon>Fungi incertae sedis</taxon>
        <taxon>Mucoromycota</taxon>
        <taxon>Glomeromycotina</taxon>
        <taxon>Glomeromycetes</taxon>
        <taxon>Diversisporales</taxon>
        <taxon>Diversisporaceae</taxon>
        <taxon>Diversispora</taxon>
    </lineage>
</organism>
<gene>
    <name evidence="2" type="ORF">Glove_26g257</name>
</gene>
<protein>
    <submittedName>
        <fullName evidence="2">Uncharacterized protein</fullName>
    </submittedName>
</protein>